<sequence length="93" mass="10479">MDAVFHALAHGARRTMLRRLAERELTVGELAEPLEMSLAAASKHLQVLERAGLVRRTITGRRHVCRLEPAPLATASAWLNFYQPHWADRLDAL</sequence>
<evidence type="ECO:0000313" key="2">
    <source>
        <dbReference type="EMBL" id="GAA4565538.1"/>
    </source>
</evidence>
<name>A0ABP8SCN9_9ACTN</name>
<organism evidence="2 3">
    <name type="scientific">Micromonospora coerulea</name>
    <dbReference type="NCBI Taxonomy" id="47856"/>
    <lineage>
        <taxon>Bacteria</taxon>
        <taxon>Bacillati</taxon>
        <taxon>Actinomycetota</taxon>
        <taxon>Actinomycetes</taxon>
        <taxon>Micromonosporales</taxon>
        <taxon>Micromonosporaceae</taxon>
        <taxon>Micromonospora</taxon>
    </lineage>
</organism>
<dbReference type="SMART" id="SM00418">
    <property type="entry name" value="HTH_ARSR"/>
    <property type="match status" value="1"/>
</dbReference>
<dbReference type="Gene3D" id="1.10.10.10">
    <property type="entry name" value="Winged helix-like DNA-binding domain superfamily/Winged helix DNA-binding domain"/>
    <property type="match status" value="1"/>
</dbReference>
<dbReference type="SUPFAM" id="SSF46785">
    <property type="entry name" value="Winged helix' DNA-binding domain"/>
    <property type="match status" value="1"/>
</dbReference>
<protein>
    <submittedName>
        <fullName evidence="2">Metalloregulator ArsR/SmtB family transcription factor</fullName>
    </submittedName>
</protein>
<evidence type="ECO:0000259" key="1">
    <source>
        <dbReference type="PROSITE" id="PS50987"/>
    </source>
</evidence>
<dbReference type="Proteomes" id="UP001500307">
    <property type="component" value="Unassembled WGS sequence"/>
</dbReference>
<dbReference type="InterPro" id="IPR011991">
    <property type="entry name" value="ArsR-like_HTH"/>
</dbReference>
<proteinExistence type="predicted"/>
<dbReference type="InterPro" id="IPR036390">
    <property type="entry name" value="WH_DNA-bd_sf"/>
</dbReference>
<dbReference type="PROSITE" id="PS50987">
    <property type="entry name" value="HTH_ARSR_2"/>
    <property type="match status" value="1"/>
</dbReference>
<dbReference type="PANTHER" id="PTHR38600:SF2">
    <property type="entry name" value="SLL0088 PROTEIN"/>
    <property type="match status" value="1"/>
</dbReference>
<keyword evidence="3" id="KW-1185">Reference proteome</keyword>
<dbReference type="Pfam" id="PF12840">
    <property type="entry name" value="HTH_20"/>
    <property type="match status" value="1"/>
</dbReference>
<reference evidence="3" key="1">
    <citation type="journal article" date="2019" name="Int. J. Syst. Evol. Microbiol.">
        <title>The Global Catalogue of Microorganisms (GCM) 10K type strain sequencing project: providing services to taxonomists for standard genome sequencing and annotation.</title>
        <authorList>
            <consortium name="The Broad Institute Genomics Platform"/>
            <consortium name="The Broad Institute Genome Sequencing Center for Infectious Disease"/>
            <person name="Wu L."/>
            <person name="Ma J."/>
        </authorList>
    </citation>
    <scope>NUCLEOTIDE SEQUENCE [LARGE SCALE GENOMIC DNA]</scope>
    <source>
        <strain evidence="3">JCM 3175</strain>
    </source>
</reference>
<dbReference type="InterPro" id="IPR036388">
    <property type="entry name" value="WH-like_DNA-bd_sf"/>
</dbReference>
<dbReference type="NCBIfam" id="NF033788">
    <property type="entry name" value="HTH_metalloreg"/>
    <property type="match status" value="1"/>
</dbReference>
<dbReference type="CDD" id="cd00090">
    <property type="entry name" value="HTH_ARSR"/>
    <property type="match status" value="1"/>
</dbReference>
<feature type="domain" description="HTH arsR-type" evidence="1">
    <location>
        <begin position="1"/>
        <end position="93"/>
    </location>
</feature>
<dbReference type="PANTHER" id="PTHR38600">
    <property type="entry name" value="TRANSCRIPTIONAL REGULATORY PROTEIN"/>
    <property type="match status" value="1"/>
</dbReference>
<accession>A0ABP8SCN9</accession>
<comment type="caution">
    <text evidence="2">The sequence shown here is derived from an EMBL/GenBank/DDBJ whole genome shotgun (WGS) entry which is preliminary data.</text>
</comment>
<gene>
    <name evidence="2" type="ORF">GCM10023176_13880</name>
</gene>
<dbReference type="InterPro" id="IPR001845">
    <property type="entry name" value="HTH_ArsR_DNA-bd_dom"/>
</dbReference>
<evidence type="ECO:0000313" key="3">
    <source>
        <dbReference type="Proteomes" id="UP001500307"/>
    </source>
</evidence>
<dbReference type="EMBL" id="BAABGU010000005">
    <property type="protein sequence ID" value="GAA4565538.1"/>
    <property type="molecule type" value="Genomic_DNA"/>
</dbReference>